<dbReference type="EMBL" id="JACHGO010000006">
    <property type="protein sequence ID" value="MBB5144182.1"/>
    <property type="molecule type" value="Genomic_DNA"/>
</dbReference>
<dbReference type="RefSeq" id="WP_183720613.1">
    <property type="nucleotide sequence ID" value="NZ_JACHGO010000006.1"/>
</dbReference>
<evidence type="ECO:0000259" key="1">
    <source>
        <dbReference type="Pfam" id="PF01243"/>
    </source>
</evidence>
<proteinExistence type="predicted"/>
<dbReference type="Proteomes" id="UP000539075">
    <property type="component" value="Unassembled WGS sequence"/>
</dbReference>
<feature type="domain" description="Pyridoxamine 5'-phosphate oxidase N-terminal" evidence="1">
    <location>
        <begin position="7"/>
        <end position="115"/>
    </location>
</feature>
<dbReference type="SUPFAM" id="SSF50475">
    <property type="entry name" value="FMN-binding split barrel"/>
    <property type="match status" value="1"/>
</dbReference>
<protein>
    <submittedName>
        <fullName evidence="2">Putative pyridoxamine 5'-phosphate oxidase family protein</fullName>
    </submittedName>
</protein>
<dbReference type="Gene3D" id="2.30.110.10">
    <property type="entry name" value="Electron Transport, Fmn-binding Protein, Chain A"/>
    <property type="match status" value="1"/>
</dbReference>
<evidence type="ECO:0000313" key="2">
    <source>
        <dbReference type="EMBL" id="MBB5144182.1"/>
    </source>
</evidence>
<dbReference type="InterPro" id="IPR012349">
    <property type="entry name" value="Split_barrel_FMN-bd"/>
</dbReference>
<dbReference type="InterPro" id="IPR011576">
    <property type="entry name" value="Pyridox_Oxase_N"/>
</dbReference>
<name>A0A7W8FHT3_9BACT</name>
<dbReference type="PANTHER" id="PTHR34818">
    <property type="entry name" value="PROTEIN BLI-3"/>
    <property type="match status" value="1"/>
</dbReference>
<sequence length="137" mass="15307">MSNTVNEISGFLAESPMCFLATVSGSQPHVRAFQYQFEQDGKLWFCTGKSKDVFKQLQANPAIEICSVNKDMAWIRITANVSFEDNRAIKERILAEQPLIKGIYESADNPEFTTFSIAHGAYTITDFSGNPPREGSF</sequence>
<dbReference type="AlphaFoldDB" id="A0A7W8FHT3"/>
<evidence type="ECO:0000313" key="3">
    <source>
        <dbReference type="Proteomes" id="UP000539075"/>
    </source>
</evidence>
<accession>A0A7W8FHT3</accession>
<comment type="caution">
    <text evidence="2">The sequence shown here is derived from an EMBL/GenBank/DDBJ whole genome shotgun (WGS) entry which is preliminary data.</text>
</comment>
<dbReference type="Pfam" id="PF01243">
    <property type="entry name" value="PNPOx_N"/>
    <property type="match status" value="1"/>
</dbReference>
<organism evidence="2 3">
    <name type="scientific">Desulfovibrio intestinalis</name>
    <dbReference type="NCBI Taxonomy" id="58621"/>
    <lineage>
        <taxon>Bacteria</taxon>
        <taxon>Pseudomonadati</taxon>
        <taxon>Thermodesulfobacteriota</taxon>
        <taxon>Desulfovibrionia</taxon>
        <taxon>Desulfovibrionales</taxon>
        <taxon>Desulfovibrionaceae</taxon>
        <taxon>Desulfovibrio</taxon>
    </lineage>
</organism>
<dbReference type="PANTHER" id="PTHR34818:SF1">
    <property type="entry name" value="PROTEIN BLI-3"/>
    <property type="match status" value="1"/>
</dbReference>
<reference evidence="2 3" key="1">
    <citation type="submission" date="2020-08" db="EMBL/GenBank/DDBJ databases">
        <title>Genomic Encyclopedia of Type Strains, Phase IV (KMG-IV): sequencing the most valuable type-strain genomes for metagenomic binning, comparative biology and taxonomic classification.</title>
        <authorList>
            <person name="Goeker M."/>
        </authorList>
    </citation>
    <scope>NUCLEOTIDE SEQUENCE [LARGE SCALE GENOMIC DNA]</scope>
    <source>
        <strain evidence="2 3">DSM 11275</strain>
    </source>
</reference>
<gene>
    <name evidence="2" type="ORF">HNQ38_002290</name>
</gene>
<dbReference type="InterPro" id="IPR052917">
    <property type="entry name" value="Stress-Dev_Protein"/>
</dbReference>
<keyword evidence="3" id="KW-1185">Reference proteome</keyword>